<dbReference type="SUPFAM" id="SSF81665">
    <property type="entry name" value="Calcium ATPase, transmembrane domain M"/>
    <property type="match status" value="1"/>
</dbReference>
<feature type="transmembrane region" description="Helical" evidence="8">
    <location>
        <begin position="652"/>
        <end position="672"/>
    </location>
</feature>
<feature type="transmembrane region" description="Helical" evidence="8">
    <location>
        <begin position="752"/>
        <end position="772"/>
    </location>
</feature>
<sequence>MDKMKNTYEVLRECKVNVATGLSAYEAAKRLRQNGTNELESKKKPTMVQLFIEQLLEPMVLILLAASVLSLFMKEYLDVAMIVAVVIVNALIGVIQEYKAEQAMEALQELTRPKAFVKRDGLIHEVEARELVVGDIVLLEAGNRVPADLRLIESRNLKVEESLLTGESEAVEKSHEWYCEKPVELQEQKNMVFMSTFVTYGSALGVVVACGMDSEVGKVAAILRDTKEEKTPLQKRLAQLSKLLGIGALAICLLMFLVGVLRKAELLDMLMLSISLAVAAIPEGLPAVVTIVLALGMQRMSRHHAIVRKLHAVETLGSVSVICSDKTGTLTQNQMRVEETYCASAFGSTSTHLLLGLALCNEVHIQDEQLIGEPTETALVEYARSKGYDKRSLSKMYTLVDTIAFDSARKMMTSVYRHQGEIISFTKGAVEQILKRCTHIEKENGIVSLQEMDRKQIMQAMETMGKQAYRTIAVAMKKDGQMPEQHMIFIGLVAMIDPPRKEAKEAIALCHKAGISVRMITGDHPLTALAIARKLKIAEKEEEVCSGSMLDEMNDAAFAQQIDRFRVFARVTPAHKVRIVEQLQKRGEVVAMSGDGVNDAPSVKKADIGIAMGKGSDVCKQASDLILSDDNFSLIVRAVEEGRTIYANICKAVLYLLSCNLGEIMALFLSVLLMPRGTAVLCAIQILWVNMVTDALPALALGVDPLDRFVMEEAPRHPKESLFAHGGGLFTVLNGMLIGTMTLVAFRYGMNRSLLCAQTMAFMVLSISQLFHAMNLTSFTHSIWEVGIAKNRWLLLTVCFGIALQVCTVLIPALRMLLKTVLLEMNEWIVVMLASLLVIAVNEISKWAAR</sequence>
<evidence type="ECO:0000256" key="5">
    <source>
        <dbReference type="ARBA" id="ARBA00022967"/>
    </source>
</evidence>
<dbReference type="Gene3D" id="3.40.50.1000">
    <property type="entry name" value="HAD superfamily/HAD-like"/>
    <property type="match status" value="1"/>
</dbReference>
<feature type="transmembrane region" description="Helical" evidence="8">
    <location>
        <begin position="828"/>
        <end position="845"/>
    </location>
</feature>
<dbReference type="PROSITE" id="PS00154">
    <property type="entry name" value="ATPASE_E1_E2"/>
    <property type="match status" value="1"/>
</dbReference>
<reference evidence="10 11" key="1">
    <citation type="submission" date="2022-06" db="EMBL/GenBank/DDBJ databases">
        <title>Isolation of gut microbiota from human fecal samples.</title>
        <authorList>
            <person name="Pamer E.G."/>
            <person name="Barat B."/>
            <person name="Waligurski E."/>
            <person name="Medina S."/>
            <person name="Paddock L."/>
            <person name="Mostad J."/>
        </authorList>
    </citation>
    <scope>NUCLEOTIDE SEQUENCE [LARGE SCALE GENOMIC DNA]</scope>
    <source>
        <strain evidence="10 11">DFI.6.1</strain>
    </source>
</reference>
<dbReference type="InterPro" id="IPR023214">
    <property type="entry name" value="HAD_sf"/>
</dbReference>
<evidence type="ECO:0000256" key="3">
    <source>
        <dbReference type="ARBA" id="ARBA00022741"/>
    </source>
</evidence>
<feature type="transmembrane region" description="Helical" evidence="8">
    <location>
        <begin position="722"/>
        <end position="746"/>
    </location>
</feature>
<evidence type="ECO:0000256" key="7">
    <source>
        <dbReference type="ARBA" id="ARBA00023136"/>
    </source>
</evidence>
<dbReference type="InterPro" id="IPR001757">
    <property type="entry name" value="P_typ_ATPase"/>
</dbReference>
<dbReference type="SFLD" id="SFLDS00003">
    <property type="entry name" value="Haloacid_Dehalogenase"/>
    <property type="match status" value="1"/>
</dbReference>
<dbReference type="Gene3D" id="2.70.150.10">
    <property type="entry name" value="Calcium-transporting ATPase, cytoplasmic transduction domain A"/>
    <property type="match status" value="1"/>
</dbReference>
<keyword evidence="7 8" id="KW-0472">Membrane</keyword>
<evidence type="ECO:0000256" key="2">
    <source>
        <dbReference type="ARBA" id="ARBA00022692"/>
    </source>
</evidence>
<gene>
    <name evidence="10" type="ORF">NE663_08120</name>
</gene>
<feature type="domain" description="Cation-transporting P-type ATPase N-terminal" evidence="9">
    <location>
        <begin position="2"/>
        <end position="75"/>
    </location>
</feature>
<evidence type="ECO:0000259" key="9">
    <source>
        <dbReference type="SMART" id="SM00831"/>
    </source>
</evidence>
<dbReference type="Gene3D" id="1.20.1110.10">
    <property type="entry name" value="Calcium-transporting ATPase, transmembrane domain"/>
    <property type="match status" value="1"/>
</dbReference>
<feature type="transmembrane region" description="Helical" evidence="8">
    <location>
        <begin position="678"/>
        <end position="701"/>
    </location>
</feature>
<keyword evidence="2 8" id="KW-0812">Transmembrane</keyword>
<evidence type="ECO:0000313" key="10">
    <source>
        <dbReference type="EMBL" id="MCQ5122221.1"/>
    </source>
</evidence>
<keyword evidence="6 8" id="KW-1133">Transmembrane helix</keyword>
<keyword evidence="4" id="KW-0067">ATP-binding</keyword>
<feature type="transmembrane region" description="Helical" evidence="8">
    <location>
        <begin position="243"/>
        <end position="261"/>
    </location>
</feature>
<dbReference type="InterPro" id="IPR004014">
    <property type="entry name" value="ATPase_P-typ_cation-transptr_N"/>
</dbReference>
<evidence type="ECO:0000313" key="11">
    <source>
        <dbReference type="Proteomes" id="UP001524435"/>
    </source>
</evidence>
<dbReference type="SUPFAM" id="SSF81660">
    <property type="entry name" value="Metal cation-transporting ATPase, ATP-binding domain N"/>
    <property type="match status" value="1"/>
</dbReference>
<dbReference type="InterPro" id="IPR008250">
    <property type="entry name" value="ATPase_P-typ_transduc_dom_A_sf"/>
</dbReference>
<dbReference type="SFLD" id="SFLDG00002">
    <property type="entry name" value="C1.7:_P-type_atpase_like"/>
    <property type="match status" value="1"/>
</dbReference>
<dbReference type="InterPro" id="IPR023298">
    <property type="entry name" value="ATPase_P-typ_TM_dom_sf"/>
</dbReference>
<organism evidence="10 11">
    <name type="scientific">Massilicoli timonensis</name>
    <dbReference type="NCBI Taxonomy" id="2015901"/>
    <lineage>
        <taxon>Bacteria</taxon>
        <taxon>Bacillati</taxon>
        <taxon>Bacillota</taxon>
        <taxon>Erysipelotrichia</taxon>
        <taxon>Erysipelotrichales</taxon>
        <taxon>Erysipelotrichaceae</taxon>
        <taxon>Massilicoli</taxon>
    </lineage>
</organism>
<name>A0ABT1SLX1_9FIRM</name>
<protein>
    <submittedName>
        <fullName evidence="10">Cation-translocating P-type ATPase</fullName>
    </submittedName>
</protein>
<dbReference type="SUPFAM" id="SSF81653">
    <property type="entry name" value="Calcium ATPase, transduction domain A"/>
    <property type="match status" value="1"/>
</dbReference>
<feature type="transmembrane region" description="Helical" evidence="8">
    <location>
        <begin position="273"/>
        <end position="295"/>
    </location>
</feature>
<dbReference type="PRINTS" id="PR00120">
    <property type="entry name" value="HATPASE"/>
</dbReference>
<dbReference type="NCBIfam" id="TIGR01494">
    <property type="entry name" value="ATPase_P-type"/>
    <property type="match status" value="4"/>
</dbReference>
<dbReference type="SUPFAM" id="SSF56784">
    <property type="entry name" value="HAD-like"/>
    <property type="match status" value="1"/>
</dbReference>
<dbReference type="InterPro" id="IPR036412">
    <property type="entry name" value="HAD-like_sf"/>
</dbReference>
<accession>A0ABT1SLX1</accession>
<dbReference type="Pfam" id="PF00122">
    <property type="entry name" value="E1-E2_ATPase"/>
    <property type="match status" value="1"/>
</dbReference>
<comment type="subcellular location">
    <subcellularLocation>
        <location evidence="1">Membrane</location>
        <topology evidence="1">Multi-pass membrane protein</topology>
    </subcellularLocation>
</comment>
<evidence type="ECO:0000256" key="1">
    <source>
        <dbReference type="ARBA" id="ARBA00004141"/>
    </source>
</evidence>
<dbReference type="PRINTS" id="PR00119">
    <property type="entry name" value="CATATPASE"/>
</dbReference>
<dbReference type="Pfam" id="PF00689">
    <property type="entry name" value="Cation_ATPase_C"/>
    <property type="match status" value="1"/>
</dbReference>
<dbReference type="InterPro" id="IPR059000">
    <property type="entry name" value="ATPase_P-type_domA"/>
</dbReference>
<proteinExistence type="predicted"/>
<dbReference type="InterPro" id="IPR044492">
    <property type="entry name" value="P_typ_ATPase_HD_dom"/>
</dbReference>
<evidence type="ECO:0000256" key="4">
    <source>
        <dbReference type="ARBA" id="ARBA00022840"/>
    </source>
</evidence>
<dbReference type="RefSeq" id="WP_256198090.1">
    <property type="nucleotide sequence ID" value="NZ_JANGCH010000011.1"/>
</dbReference>
<keyword evidence="11" id="KW-1185">Reference proteome</keyword>
<dbReference type="InterPro" id="IPR018303">
    <property type="entry name" value="ATPase_P-typ_P_site"/>
</dbReference>
<keyword evidence="5" id="KW-1278">Translocase</keyword>
<feature type="transmembrane region" description="Helical" evidence="8">
    <location>
        <begin position="79"/>
        <end position="95"/>
    </location>
</feature>
<dbReference type="Proteomes" id="UP001524435">
    <property type="component" value="Unassembled WGS sequence"/>
</dbReference>
<evidence type="ECO:0000256" key="6">
    <source>
        <dbReference type="ARBA" id="ARBA00022989"/>
    </source>
</evidence>
<dbReference type="Pfam" id="PF00690">
    <property type="entry name" value="Cation_ATPase_N"/>
    <property type="match status" value="1"/>
</dbReference>
<dbReference type="InterPro" id="IPR006068">
    <property type="entry name" value="ATPase_P-typ_cation-transptr_C"/>
</dbReference>
<keyword evidence="3" id="KW-0547">Nucleotide-binding</keyword>
<feature type="transmembrane region" description="Helical" evidence="8">
    <location>
        <begin position="50"/>
        <end position="73"/>
    </location>
</feature>
<dbReference type="Pfam" id="PF08282">
    <property type="entry name" value="Hydrolase_3"/>
    <property type="match status" value="1"/>
</dbReference>
<evidence type="ECO:0000256" key="8">
    <source>
        <dbReference type="SAM" id="Phobius"/>
    </source>
</evidence>
<dbReference type="EMBL" id="JANGCH010000011">
    <property type="protein sequence ID" value="MCQ5122221.1"/>
    <property type="molecule type" value="Genomic_DNA"/>
</dbReference>
<dbReference type="PANTHER" id="PTHR42861">
    <property type="entry name" value="CALCIUM-TRANSPORTING ATPASE"/>
    <property type="match status" value="1"/>
</dbReference>
<dbReference type="InterPro" id="IPR023299">
    <property type="entry name" value="ATPase_P-typ_cyto_dom_N"/>
</dbReference>
<dbReference type="SFLD" id="SFLDF00027">
    <property type="entry name" value="p-type_atpase"/>
    <property type="match status" value="1"/>
</dbReference>
<comment type="caution">
    <text evidence="10">The sequence shown here is derived from an EMBL/GenBank/DDBJ whole genome shotgun (WGS) entry which is preliminary data.</text>
</comment>
<dbReference type="SMART" id="SM00831">
    <property type="entry name" value="Cation_ATPase_N"/>
    <property type="match status" value="1"/>
</dbReference>
<dbReference type="Gene3D" id="3.40.1110.10">
    <property type="entry name" value="Calcium-transporting ATPase, cytoplasmic domain N"/>
    <property type="match status" value="1"/>
</dbReference>
<dbReference type="Pfam" id="PF13246">
    <property type="entry name" value="Cation_ATPase"/>
    <property type="match status" value="1"/>
</dbReference>
<feature type="transmembrane region" description="Helical" evidence="8">
    <location>
        <begin position="793"/>
        <end position="816"/>
    </location>
</feature>